<evidence type="ECO:0008006" key="3">
    <source>
        <dbReference type="Google" id="ProtNLM"/>
    </source>
</evidence>
<keyword evidence="2" id="KW-1185">Reference proteome</keyword>
<dbReference type="Gene3D" id="3.40.50.1110">
    <property type="entry name" value="SGNH hydrolase"/>
    <property type="match status" value="1"/>
</dbReference>
<proteinExistence type="predicted"/>
<dbReference type="SUPFAM" id="SSF52266">
    <property type="entry name" value="SGNH hydrolase"/>
    <property type="match status" value="1"/>
</dbReference>
<evidence type="ECO:0000313" key="2">
    <source>
        <dbReference type="Proteomes" id="UP000825258"/>
    </source>
</evidence>
<dbReference type="EMBL" id="AP024749">
    <property type="protein sequence ID" value="BCY27182.1"/>
    <property type="molecule type" value="Genomic_DNA"/>
</dbReference>
<reference evidence="1 2" key="1">
    <citation type="submission" date="2021-06" db="EMBL/GenBank/DDBJ databases">
        <title>Whole genome sequences of Flavobacterium sp. KK2020170 and assembly.</title>
        <authorList>
            <person name="Kitahara K."/>
            <person name="Miyoshi S."/>
            <person name="Uesaka K."/>
        </authorList>
    </citation>
    <scope>NUCLEOTIDE SEQUENCE [LARGE SCALE GENOMIC DNA]</scope>
    <source>
        <strain evidence="1 2">KK2020170</strain>
    </source>
</reference>
<dbReference type="Gene3D" id="2.60.120.1360">
    <property type="match status" value="1"/>
</dbReference>
<organism evidence="1 2">
    <name type="scientific">Flavobacterium okayamense</name>
    <dbReference type="NCBI Taxonomy" id="2830782"/>
    <lineage>
        <taxon>Bacteria</taxon>
        <taxon>Pseudomonadati</taxon>
        <taxon>Bacteroidota</taxon>
        <taxon>Flavobacteriia</taxon>
        <taxon>Flavobacteriales</taxon>
        <taxon>Flavobacteriaceae</taxon>
        <taxon>Flavobacterium</taxon>
    </lineage>
</organism>
<sequence length="449" mass="51352">MFPTPKGTSKNVVVDSLLLEALTEADTTSSKMIKEEIVFEAENGITFPPEDVEEYVGYQYLLEFYESLFQLETENKGNVRIAYFSDSMTDGDMIVQDLRSLFQEKYGGTGVGFVNITSESASSRSSLKHEFSGNWKTQSYLKTKHPKDNFGVNGHVFYAHDTLPNSWVRYKASRMRFVKSLPKPTLYYGYSENKNGKVFRIVDGDTIEQNLSPNKKLNELRFSDNELNSLQVYFKDTDSIPIYGFNFDDGKGIHIDNFSSRGNSGLPLSMFNKSLMNEFQNELGYDLIILHYGTNVLNYGTYNYSWYEKRMQKVVAHVKECFPNAEVLVISTADKATKYDLQMKTDSAVVPLVRAQKNYAISSQSGFVNLYKEMGGENSMIKWVEEEPVRANKDFTHFNYKGSVAVAKLIFDNINNGYLEYKKLRQKNREVVKIKKDSVAKQKDSVYAN</sequence>
<gene>
    <name evidence="1" type="ORF">KK2020170_00500</name>
</gene>
<dbReference type="InterPro" id="IPR036514">
    <property type="entry name" value="SGNH_hydro_sf"/>
</dbReference>
<accession>A0ABN6HWK0</accession>
<name>A0ABN6HWK0_9FLAO</name>
<dbReference type="Proteomes" id="UP000825258">
    <property type="component" value="Chromosome"/>
</dbReference>
<dbReference type="RefSeq" id="WP_255567322.1">
    <property type="nucleotide sequence ID" value="NZ_AP024749.1"/>
</dbReference>
<evidence type="ECO:0000313" key="1">
    <source>
        <dbReference type="EMBL" id="BCY27182.1"/>
    </source>
</evidence>
<protein>
    <recommendedName>
        <fullName evidence="3">SGNH hydrolase-type esterase domain-containing protein</fullName>
    </recommendedName>
</protein>